<proteinExistence type="predicted"/>
<feature type="transmembrane region" description="Helical" evidence="1">
    <location>
        <begin position="42"/>
        <end position="64"/>
    </location>
</feature>
<evidence type="ECO:0000313" key="2">
    <source>
        <dbReference type="EMBL" id="WAN69787.1"/>
    </source>
</evidence>
<dbReference type="Proteomes" id="UP000176944">
    <property type="component" value="Chromosome"/>
</dbReference>
<dbReference type="EMBL" id="CP017708">
    <property type="protein sequence ID" value="WAN69787.1"/>
    <property type="molecule type" value="Genomic_DNA"/>
</dbReference>
<gene>
    <name evidence="2" type="ORF">BJP36_37475</name>
</gene>
<reference evidence="2" key="2">
    <citation type="submission" date="2022-10" db="EMBL/GenBank/DDBJ databases">
        <authorList>
            <person name="Ngo T.-E."/>
        </authorList>
    </citation>
    <scope>NUCLEOTIDE SEQUENCE</scope>
    <source>
        <strain evidence="2">JHB</strain>
    </source>
</reference>
<evidence type="ECO:0008006" key="3">
    <source>
        <dbReference type="Google" id="ProtNLM"/>
    </source>
</evidence>
<accession>A0A9Q9SUA3</accession>
<protein>
    <recommendedName>
        <fullName evidence="3">DUF3311 domain-containing protein</fullName>
    </recommendedName>
</protein>
<evidence type="ECO:0000256" key="1">
    <source>
        <dbReference type="SAM" id="Phobius"/>
    </source>
</evidence>
<organism evidence="2">
    <name type="scientific">Moorena producens (strain JHB)</name>
    <dbReference type="NCBI Taxonomy" id="1454205"/>
    <lineage>
        <taxon>Bacteria</taxon>
        <taxon>Bacillati</taxon>
        <taxon>Cyanobacteriota</taxon>
        <taxon>Cyanophyceae</taxon>
        <taxon>Coleofasciculales</taxon>
        <taxon>Coleofasciculaceae</taxon>
        <taxon>Moorena</taxon>
    </lineage>
</organism>
<keyword evidence="1" id="KW-1133">Transmembrane helix</keyword>
<keyword evidence="1" id="KW-0812">Transmembrane</keyword>
<keyword evidence="1" id="KW-0472">Membrane</keyword>
<name>A0A9Q9SUA3_MOOP1</name>
<reference evidence="2" key="1">
    <citation type="journal article" date="2017" name="Proc. Natl. Acad. Sci. U.S.A.">
        <title>Comparative genomics uncovers the prolific and distinctive metabolic potential of the cyanobacterial genus Moorea.</title>
        <authorList>
            <person name="Leao T."/>
            <person name="Castelao G."/>
            <person name="Korobeynikov A."/>
            <person name="Monroe E.A."/>
            <person name="Podell S."/>
            <person name="Glukhov E."/>
            <person name="Allen E.E."/>
            <person name="Gerwick W.H."/>
            <person name="Gerwick L."/>
        </authorList>
    </citation>
    <scope>NUCLEOTIDE SEQUENCE</scope>
    <source>
        <strain evidence="2">JHB</strain>
    </source>
</reference>
<dbReference type="AlphaFoldDB" id="A0A9Q9SUA3"/>
<sequence>MPILKSSFFWFFCFTVIFLLSQDFWSWQQDISFSLLHLPPWVFYFIALQIILAVALLLFVLNFWETSSKEDR</sequence>